<evidence type="ECO:0000256" key="3">
    <source>
        <dbReference type="ARBA" id="ARBA00022475"/>
    </source>
</evidence>
<dbReference type="NCBIfam" id="NF037955">
    <property type="entry name" value="mfs"/>
    <property type="match status" value="1"/>
</dbReference>
<dbReference type="PANTHER" id="PTHR23522:SF10">
    <property type="entry name" value="3-PHENYLPROPIONIC ACID TRANSPORTER-RELATED"/>
    <property type="match status" value="1"/>
</dbReference>
<dbReference type="InterPro" id="IPR024989">
    <property type="entry name" value="MFS_assoc_dom"/>
</dbReference>
<dbReference type="Gene3D" id="1.20.1250.20">
    <property type="entry name" value="MFS general substrate transporter like domains"/>
    <property type="match status" value="2"/>
</dbReference>
<sequence length="385" mass="41615">MPSLRPFALYYFCYFAYSGLFGPFWSLYLQSLNFSAWEISVLVALSTLARIAAPGFWGWLADRQGRRRAIIIATSVLAGVAFAALCVGPKAFAWVFGCLAFAHFFWAASLPLVEASTAHLTRANPGRYSRVRVWGSIGYMILAIGSGYVLDALTIDSMPWLTLGLLVLVALVSFRVPDVQTAPRSVAREPLRSTLMQPRVIALFTCCFLMAFAFGPYYTFYSIALKEAGYDKSLIGWFWAIGVVCEILVFWFMPRIMKRFSLETLMLASLVAGVARFAMIALGTGLPASDVLSQSLHALTFAIHHAAAVGLIHRYFDERHQAQGQGLYIVASFGVGGSAGGLLAGALWPQGGVALCFGLSAIACLLGVLVSLKALPPPRSAAPAA</sequence>
<dbReference type="GO" id="GO:0005886">
    <property type="term" value="C:plasma membrane"/>
    <property type="evidence" value="ECO:0007669"/>
    <property type="project" value="UniProtKB-SubCell"/>
</dbReference>
<keyword evidence="6 8" id="KW-1133">Transmembrane helix</keyword>
<evidence type="ECO:0000256" key="6">
    <source>
        <dbReference type="ARBA" id="ARBA00022989"/>
    </source>
</evidence>
<dbReference type="RefSeq" id="WP_189531203.1">
    <property type="nucleotide sequence ID" value="NZ_BMYX01000002.1"/>
</dbReference>
<feature type="transmembrane region" description="Helical" evidence="8">
    <location>
        <begin position="91"/>
        <end position="113"/>
    </location>
</feature>
<feature type="transmembrane region" description="Helical" evidence="8">
    <location>
        <begin position="234"/>
        <end position="253"/>
    </location>
</feature>
<feature type="transmembrane region" description="Helical" evidence="8">
    <location>
        <begin position="69"/>
        <end position="85"/>
    </location>
</feature>
<keyword evidence="2" id="KW-0813">Transport</keyword>
<dbReference type="Pfam" id="PF12832">
    <property type="entry name" value="MFS_1_like"/>
    <property type="match status" value="1"/>
</dbReference>
<protein>
    <submittedName>
        <fullName evidence="10">MFS metabolite transporter</fullName>
    </submittedName>
</protein>
<dbReference type="GO" id="GO:0015528">
    <property type="term" value="F:lactose:proton symporter activity"/>
    <property type="evidence" value="ECO:0007669"/>
    <property type="project" value="TreeGrafter"/>
</dbReference>
<reference evidence="10" key="2">
    <citation type="submission" date="2020-09" db="EMBL/GenBank/DDBJ databases">
        <authorList>
            <person name="Sun Q."/>
            <person name="Kim S."/>
        </authorList>
    </citation>
    <scope>NUCLEOTIDE SEQUENCE</scope>
    <source>
        <strain evidence="10">KCTC 32182</strain>
    </source>
</reference>
<dbReference type="GO" id="GO:0030395">
    <property type="term" value="F:lactose binding"/>
    <property type="evidence" value="ECO:0007669"/>
    <property type="project" value="TreeGrafter"/>
</dbReference>
<feature type="transmembrane region" description="Helical" evidence="8">
    <location>
        <begin position="352"/>
        <end position="372"/>
    </location>
</feature>
<keyword evidence="5 8" id="KW-0812">Transmembrane</keyword>
<organism evidence="10 11">
    <name type="scientific">Paludibacterium paludis</name>
    <dbReference type="NCBI Taxonomy" id="1225769"/>
    <lineage>
        <taxon>Bacteria</taxon>
        <taxon>Pseudomonadati</taxon>
        <taxon>Pseudomonadota</taxon>
        <taxon>Betaproteobacteria</taxon>
        <taxon>Neisseriales</taxon>
        <taxon>Chromobacteriaceae</taxon>
        <taxon>Paludibacterium</taxon>
    </lineage>
</organism>
<feature type="transmembrane region" description="Helical" evidence="8">
    <location>
        <begin position="327"/>
        <end position="346"/>
    </location>
</feature>
<comment type="caution">
    <text evidence="10">The sequence shown here is derived from an EMBL/GenBank/DDBJ whole genome shotgun (WGS) entry which is preliminary data.</text>
</comment>
<keyword evidence="11" id="KW-1185">Reference proteome</keyword>
<evidence type="ECO:0000256" key="5">
    <source>
        <dbReference type="ARBA" id="ARBA00022692"/>
    </source>
</evidence>
<evidence type="ECO:0000259" key="9">
    <source>
        <dbReference type="Pfam" id="PF12832"/>
    </source>
</evidence>
<dbReference type="PANTHER" id="PTHR23522">
    <property type="entry name" value="BLL5896 PROTEIN"/>
    <property type="match status" value="1"/>
</dbReference>
<evidence type="ECO:0000256" key="8">
    <source>
        <dbReference type="SAM" id="Phobius"/>
    </source>
</evidence>
<gene>
    <name evidence="10" type="ORF">GCM10011289_06760</name>
</gene>
<keyword evidence="3" id="KW-1003">Cell membrane</keyword>
<feature type="transmembrane region" description="Helical" evidence="8">
    <location>
        <begin position="34"/>
        <end position="57"/>
    </location>
</feature>
<feature type="domain" description="Major facilitator superfamily associated" evidence="9">
    <location>
        <begin position="8"/>
        <end position="357"/>
    </location>
</feature>
<name>A0A918NYI2_9NEIS</name>
<dbReference type="SUPFAM" id="SSF103473">
    <property type="entry name" value="MFS general substrate transporter"/>
    <property type="match status" value="1"/>
</dbReference>
<feature type="transmembrane region" description="Helical" evidence="8">
    <location>
        <begin position="133"/>
        <end position="154"/>
    </location>
</feature>
<feature type="transmembrane region" description="Helical" evidence="8">
    <location>
        <begin position="296"/>
        <end position="315"/>
    </location>
</feature>
<dbReference type="AlphaFoldDB" id="A0A918NYI2"/>
<dbReference type="EMBL" id="BMYX01000002">
    <property type="protein sequence ID" value="GGY06845.1"/>
    <property type="molecule type" value="Genomic_DNA"/>
</dbReference>
<proteinExistence type="predicted"/>
<dbReference type="Proteomes" id="UP000645257">
    <property type="component" value="Unassembled WGS sequence"/>
</dbReference>
<evidence type="ECO:0000256" key="4">
    <source>
        <dbReference type="ARBA" id="ARBA00022519"/>
    </source>
</evidence>
<feature type="transmembrane region" description="Helical" evidence="8">
    <location>
        <begin position="160"/>
        <end position="179"/>
    </location>
</feature>
<keyword evidence="7 8" id="KW-0472">Membrane</keyword>
<evidence type="ECO:0000256" key="1">
    <source>
        <dbReference type="ARBA" id="ARBA00004429"/>
    </source>
</evidence>
<keyword evidence="4" id="KW-0997">Cell inner membrane</keyword>
<reference evidence="10" key="1">
    <citation type="journal article" date="2014" name="Int. J. Syst. Evol. Microbiol.">
        <title>Complete genome sequence of Corynebacterium casei LMG S-19264T (=DSM 44701T), isolated from a smear-ripened cheese.</title>
        <authorList>
            <consortium name="US DOE Joint Genome Institute (JGI-PGF)"/>
            <person name="Walter F."/>
            <person name="Albersmeier A."/>
            <person name="Kalinowski J."/>
            <person name="Ruckert C."/>
        </authorList>
    </citation>
    <scope>NUCLEOTIDE SEQUENCE</scope>
    <source>
        <strain evidence="10">KCTC 32182</strain>
    </source>
</reference>
<evidence type="ECO:0000313" key="11">
    <source>
        <dbReference type="Proteomes" id="UP000645257"/>
    </source>
</evidence>
<comment type="subcellular location">
    <subcellularLocation>
        <location evidence="1">Cell inner membrane</location>
        <topology evidence="1">Multi-pass membrane protein</topology>
    </subcellularLocation>
</comment>
<feature type="transmembrane region" description="Helical" evidence="8">
    <location>
        <begin position="7"/>
        <end position="28"/>
    </location>
</feature>
<evidence type="ECO:0000313" key="10">
    <source>
        <dbReference type="EMBL" id="GGY06845.1"/>
    </source>
</evidence>
<accession>A0A918NYI2</accession>
<dbReference type="PIRSF" id="PIRSF004925">
    <property type="entry name" value="HcaT"/>
    <property type="match status" value="1"/>
</dbReference>
<feature type="transmembrane region" description="Helical" evidence="8">
    <location>
        <begin position="265"/>
        <end position="284"/>
    </location>
</feature>
<evidence type="ECO:0000256" key="7">
    <source>
        <dbReference type="ARBA" id="ARBA00023136"/>
    </source>
</evidence>
<dbReference type="InterPro" id="IPR036259">
    <property type="entry name" value="MFS_trans_sf"/>
</dbReference>
<evidence type="ECO:0000256" key="2">
    <source>
        <dbReference type="ARBA" id="ARBA00022448"/>
    </source>
</evidence>
<dbReference type="InterPro" id="IPR026032">
    <property type="entry name" value="HcaT-like"/>
</dbReference>
<feature type="transmembrane region" description="Helical" evidence="8">
    <location>
        <begin position="200"/>
        <end position="219"/>
    </location>
</feature>